<dbReference type="InterPro" id="IPR015098">
    <property type="entry name" value="EBP50_C"/>
</dbReference>
<dbReference type="PIRSF" id="PIRSF037866">
    <property type="entry name" value="EBP50"/>
    <property type="match status" value="1"/>
</dbReference>
<keyword evidence="3" id="KW-0472">Membrane</keyword>
<proteinExistence type="predicted"/>
<feature type="domain" description="PDZ" evidence="5">
    <location>
        <begin position="9"/>
        <end position="89"/>
    </location>
</feature>
<dbReference type="Ensembl" id="ENSGWIT00000001988.1">
    <property type="protein sequence ID" value="ENSGWIP00000001845.1"/>
    <property type="gene ID" value="ENSGWIG00000001041.1"/>
</dbReference>
<keyword evidence="2" id="KW-0677">Repeat</keyword>
<keyword evidence="7" id="KW-1185">Reference proteome</keyword>
<evidence type="ECO:0000313" key="6">
    <source>
        <dbReference type="Ensembl" id="ENSGWIP00000001845.1"/>
    </source>
</evidence>
<dbReference type="CDD" id="cd06768">
    <property type="entry name" value="PDZ_NHERF-like"/>
    <property type="match status" value="2"/>
</dbReference>
<reference evidence="6" key="2">
    <citation type="submission" date="2025-08" db="UniProtKB">
        <authorList>
            <consortium name="Ensembl"/>
        </authorList>
    </citation>
    <scope>IDENTIFICATION</scope>
</reference>
<sequence>MERELRPRLCYLIKGMQGYGFHLHGERNKGGQIIRTVDPGSSADLGGLRAGDRVVEVNGENVESQTHHQVVDRIREVPHRTRLLVVDKETEDYLLSHGLACTEDIAIEMGTLSPRPSPMSTPSASPIPRETSPLLIKSKHSLMLRHSSVGSTISISTSILKRSSMMSSSTTDTELQVEPSPEPSHELLPRLCHLLKGEQGFGFNLQSDKKKKSQFVLVVDPCSPAYQAGVRAGDRIVEVNGIPTQGLKHSEVVSLIRMGGEELKLLLVDQQTDELFHRMGITPTSSHIKEIYVDATAAEPAQPTPSPSSELPTADPPIINVTLSNSPITHSSPKPRTNGSSASQSSRSSTTQSEISSSDMSIQVPDEDEGQVPDPFLDSGLRLSPTAAEAKVKVLRTRHKKRAPPMDWSKKQEIFSNF</sequence>
<dbReference type="Gene3D" id="2.30.42.10">
    <property type="match status" value="2"/>
</dbReference>
<dbReference type="GO" id="GO:0012505">
    <property type="term" value="C:endomembrane system"/>
    <property type="evidence" value="ECO:0007669"/>
    <property type="project" value="UniProtKB-SubCell"/>
</dbReference>
<evidence type="ECO:0000256" key="4">
    <source>
        <dbReference type="SAM" id="MobiDB-lite"/>
    </source>
</evidence>
<evidence type="ECO:0000256" key="3">
    <source>
        <dbReference type="ARBA" id="ARBA00023136"/>
    </source>
</evidence>
<dbReference type="GO" id="GO:0043495">
    <property type="term" value="F:protein-membrane adaptor activity"/>
    <property type="evidence" value="ECO:0007669"/>
    <property type="project" value="TreeGrafter"/>
</dbReference>
<dbReference type="SMART" id="SM00228">
    <property type="entry name" value="PDZ"/>
    <property type="match status" value="2"/>
</dbReference>
<accession>A0A8C5D5L4</accession>
<dbReference type="GO" id="GO:0072659">
    <property type="term" value="P:protein localization to plasma membrane"/>
    <property type="evidence" value="ECO:0007669"/>
    <property type="project" value="TreeGrafter"/>
</dbReference>
<gene>
    <name evidence="6" type="primary">LOC114466727</name>
</gene>
<dbReference type="PROSITE" id="PS50106">
    <property type="entry name" value="PDZ"/>
    <property type="match status" value="2"/>
</dbReference>
<feature type="compositionally biased region" description="Polar residues" evidence="4">
    <location>
        <begin position="321"/>
        <end position="339"/>
    </location>
</feature>
<dbReference type="Proteomes" id="UP000694680">
    <property type="component" value="Chromosome 1"/>
</dbReference>
<evidence type="ECO:0000313" key="7">
    <source>
        <dbReference type="Proteomes" id="UP000694680"/>
    </source>
</evidence>
<feature type="domain" description="PDZ" evidence="5">
    <location>
        <begin position="191"/>
        <end position="271"/>
    </location>
</feature>
<dbReference type="InterPro" id="IPR051067">
    <property type="entry name" value="NHER"/>
</dbReference>
<dbReference type="Pfam" id="PF09007">
    <property type="entry name" value="EBP50_C"/>
    <property type="match status" value="1"/>
</dbReference>
<dbReference type="PANTHER" id="PTHR14191">
    <property type="entry name" value="PDZ DOMAIN CONTAINING PROTEIN"/>
    <property type="match status" value="1"/>
</dbReference>
<comment type="subcellular location">
    <subcellularLocation>
        <location evidence="1">Endomembrane system</location>
        <topology evidence="1">Peripheral membrane protein</topology>
    </subcellularLocation>
</comment>
<evidence type="ECO:0000256" key="1">
    <source>
        <dbReference type="ARBA" id="ARBA00004184"/>
    </source>
</evidence>
<protein>
    <submittedName>
        <fullName evidence="6">Na(+)/H(+) exchange regulatory cofactor NHE-RF2-like</fullName>
    </submittedName>
</protein>
<dbReference type="CTD" id="9351"/>
<dbReference type="InterPro" id="IPR036034">
    <property type="entry name" value="PDZ_sf"/>
</dbReference>
<dbReference type="Pfam" id="PF00595">
    <property type="entry name" value="PDZ"/>
    <property type="match status" value="2"/>
</dbReference>
<dbReference type="PANTHER" id="PTHR14191:SF4">
    <property type="entry name" value="NA(+)_H(+) EXCHANGE REGULATORY COFACTOR NHE-RF2"/>
    <property type="match status" value="1"/>
</dbReference>
<evidence type="ECO:0000256" key="2">
    <source>
        <dbReference type="ARBA" id="ARBA00022737"/>
    </source>
</evidence>
<dbReference type="InterPro" id="IPR017300">
    <property type="entry name" value="NHERF-1/NHERF-2"/>
</dbReference>
<dbReference type="OrthoDB" id="10007415at2759"/>
<dbReference type="AlphaFoldDB" id="A0A8C5D5L4"/>
<dbReference type="GO" id="GO:0016324">
    <property type="term" value="C:apical plasma membrane"/>
    <property type="evidence" value="ECO:0007669"/>
    <property type="project" value="TreeGrafter"/>
</dbReference>
<dbReference type="InterPro" id="IPR001478">
    <property type="entry name" value="PDZ"/>
</dbReference>
<feature type="region of interest" description="Disordered" evidence="4">
    <location>
        <begin position="396"/>
        <end position="418"/>
    </location>
</feature>
<reference evidence="6" key="1">
    <citation type="submission" date="2020-06" db="EMBL/GenBank/DDBJ databases">
        <authorList>
            <consortium name="Wellcome Sanger Institute Data Sharing"/>
        </authorList>
    </citation>
    <scope>NUCLEOTIDE SEQUENCE [LARGE SCALE GENOMIC DNA]</scope>
</reference>
<reference evidence="6" key="3">
    <citation type="submission" date="2025-09" db="UniProtKB">
        <authorList>
            <consortium name="Ensembl"/>
        </authorList>
    </citation>
    <scope>IDENTIFICATION</scope>
</reference>
<feature type="compositionally biased region" description="Low complexity" evidence="4">
    <location>
        <begin position="340"/>
        <end position="361"/>
    </location>
</feature>
<dbReference type="SUPFAM" id="SSF50156">
    <property type="entry name" value="PDZ domain-like"/>
    <property type="match status" value="2"/>
</dbReference>
<evidence type="ECO:0000259" key="5">
    <source>
        <dbReference type="PROSITE" id="PS50106"/>
    </source>
</evidence>
<name>A0A8C5D5L4_GOUWI</name>
<feature type="compositionally biased region" description="Basic and acidic residues" evidence="4">
    <location>
        <begin position="408"/>
        <end position="418"/>
    </location>
</feature>
<dbReference type="GO" id="GO:0005102">
    <property type="term" value="F:signaling receptor binding"/>
    <property type="evidence" value="ECO:0007669"/>
    <property type="project" value="TreeGrafter"/>
</dbReference>
<organism evidence="6 7">
    <name type="scientific">Gouania willdenowi</name>
    <name type="common">Blunt-snouted clingfish</name>
    <name type="synonym">Lepadogaster willdenowi</name>
    <dbReference type="NCBI Taxonomy" id="441366"/>
    <lineage>
        <taxon>Eukaryota</taxon>
        <taxon>Metazoa</taxon>
        <taxon>Chordata</taxon>
        <taxon>Craniata</taxon>
        <taxon>Vertebrata</taxon>
        <taxon>Euteleostomi</taxon>
        <taxon>Actinopterygii</taxon>
        <taxon>Neopterygii</taxon>
        <taxon>Teleostei</taxon>
        <taxon>Neoteleostei</taxon>
        <taxon>Acanthomorphata</taxon>
        <taxon>Ovalentaria</taxon>
        <taxon>Blenniimorphae</taxon>
        <taxon>Blenniiformes</taxon>
        <taxon>Gobiesocoidei</taxon>
        <taxon>Gobiesocidae</taxon>
        <taxon>Gobiesocinae</taxon>
        <taxon>Gouania</taxon>
    </lineage>
</organism>
<feature type="region of interest" description="Disordered" evidence="4">
    <location>
        <begin position="298"/>
        <end position="384"/>
    </location>
</feature>